<keyword evidence="2" id="KW-0347">Helicase</keyword>
<keyword evidence="2" id="KW-0067">ATP-binding</keyword>
<dbReference type="Proteomes" id="UP001155027">
    <property type="component" value="Unassembled WGS sequence"/>
</dbReference>
<keyword evidence="2" id="KW-0547">Nucleotide-binding</keyword>
<dbReference type="RefSeq" id="WP_259058621.1">
    <property type="nucleotide sequence ID" value="NZ_JANTZP010000001.1"/>
</dbReference>
<dbReference type="GO" id="GO:0003678">
    <property type="term" value="F:DNA helicase activity"/>
    <property type="evidence" value="ECO:0007669"/>
    <property type="project" value="UniProtKB-EC"/>
</dbReference>
<name>A0A9X2PYA8_9BACT</name>
<dbReference type="InterPro" id="IPR038475">
    <property type="entry name" value="RecG_C_sf"/>
</dbReference>
<evidence type="ECO:0000259" key="1">
    <source>
        <dbReference type="Pfam" id="PF04326"/>
    </source>
</evidence>
<keyword evidence="2" id="KW-0378">Hydrolase</keyword>
<proteinExistence type="predicted"/>
<dbReference type="InterPro" id="IPR036390">
    <property type="entry name" value="WH_DNA-bd_sf"/>
</dbReference>
<protein>
    <submittedName>
        <fullName evidence="2">ATP-dependent DNA helicase RecG</fullName>
        <ecNumber evidence="2">3.6.4.12</ecNumber>
    </submittedName>
</protein>
<dbReference type="Gene3D" id="3.30.565.60">
    <property type="match status" value="1"/>
</dbReference>
<dbReference type="Gene3D" id="3.30.950.30">
    <property type="entry name" value="Schlafen, AAA domain"/>
    <property type="match status" value="1"/>
</dbReference>
<dbReference type="InterPro" id="IPR038461">
    <property type="entry name" value="Schlafen_AlbA_2_dom_sf"/>
</dbReference>
<dbReference type="AlphaFoldDB" id="A0A9X2PYA8"/>
<dbReference type="Pfam" id="PF13749">
    <property type="entry name" value="HATPase_c_4"/>
    <property type="match status" value="1"/>
</dbReference>
<dbReference type="SUPFAM" id="SSF46785">
    <property type="entry name" value="Winged helix' DNA-binding domain"/>
    <property type="match status" value="1"/>
</dbReference>
<dbReference type="GO" id="GO:0016787">
    <property type="term" value="F:hydrolase activity"/>
    <property type="evidence" value="ECO:0007669"/>
    <property type="project" value="UniProtKB-KW"/>
</dbReference>
<feature type="domain" description="Schlafen AlbA-2" evidence="1">
    <location>
        <begin position="14"/>
        <end position="125"/>
    </location>
</feature>
<dbReference type="PANTHER" id="PTHR30595">
    <property type="entry name" value="GLPR-RELATED TRANSCRIPTIONAL REPRESSOR"/>
    <property type="match status" value="1"/>
</dbReference>
<gene>
    <name evidence="2" type="ORF">GGP71_000224</name>
</gene>
<sequence>MTLDEVRGIVQGGESPQVELKRSTGQRSAAARSICGMLNGRGGHVLFGVTDDGDIVGQEVSDSTRQDIARELSQIEPQVVLDPEIVPIEGDRAVIVISVPGDRTGPYTYDGRPYVRQGPTTRQMEQETYEQRLVENRDPRRRWEARPASNIGVGDLHASEITRTISAAIDRGRMEEPGTRDPEDLLRGLGLMRDGQVLNAAVVLFGEDRLFMPDYPQCLLRMARFRGTTKSEFEDNRQVRGNAFKLFQQAQRFLREHLPIASEVRSDEMEREDAPLYPMEALREALANALCHRDYGLQGGSIGVAIFDDRLEITNTGTLPPGITIEELTEPHTSQIRNDLIADTFYRRGIIEQWGRGTVKMVELTEEAGLVPPEFQERGGEIVVRFRPVHYVPPTRIEHDLSDLQREILKVLATTGETSLSDVLEALDDVPRRTVQDNLQTLRSLDLVELEGRGRGAQWQLADGE</sequence>
<accession>A0A9X2PYA8</accession>
<reference evidence="2" key="1">
    <citation type="submission" date="2022-08" db="EMBL/GenBank/DDBJ databases">
        <title>Genomic Encyclopedia of Type Strains, Phase V (KMG-V): Genome sequencing to study the core and pangenomes of soil and plant-associated prokaryotes.</title>
        <authorList>
            <person name="Whitman W."/>
        </authorList>
    </citation>
    <scope>NUCLEOTIDE SEQUENCE</scope>
    <source>
        <strain evidence="2">0</strain>
    </source>
</reference>
<dbReference type="EC" id="3.6.4.12" evidence="2"/>
<dbReference type="Pfam" id="PF04326">
    <property type="entry name" value="SLFN_AlbA_2"/>
    <property type="match status" value="1"/>
</dbReference>
<dbReference type="EMBL" id="JANUAU010000001">
    <property type="protein sequence ID" value="MCS3676328.1"/>
    <property type="molecule type" value="Genomic_DNA"/>
</dbReference>
<evidence type="ECO:0000313" key="2">
    <source>
        <dbReference type="EMBL" id="MCS3676328.1"/>
    </source>
</evidence>
<organism evidence="2 3">
    <name type="scientific">Salinibacter ruber</name>
    <dbReference type="NCBI Taxonomy" id="146919"/>
    <lineage>
        <taxon>Bacteria</taxon>
        <taxon>Pseudomonadati</taxon>
        <taxon>Rhodothermota</taxon>
        <taxon>Rhodothermia</taxon>
        <taxon>Rhodothermales</taxon>
        <taxon>Salinibacteraceae</taxon>
        <taxon>Salinibacter</taxon>
    </lineage>
</organism>
<dbReference type="InterPro" id="IPR007421">
    <property type="entry name" value="Schlafen_AlbA_2_dom"/>
</dbReference>
<evidence type="ECO:0000313" key="3">
    <source>
        <dbReference type="Proteomes" id="UP001155027"/>
    </source>
</evidence>
<comment type="caution">
    <text evidence="2">The sequence shown here is derived from an EMBL/GenBank/DDBJ whole genome shotgun (WGS) entry which is preliminary data.</text>
</comment>
<dbReference type="PANTHER" id="PTHR30595:SF6">
    <property type="entry name" value="SCHLAFEN ALBA-2 DOMAIN-CONTAINING PROTEIN"/>
    <property type="match status" value="1"/>
</dbReference>